<protein>
    <submittedName>
        <fullName evidence="1">Uncharacterized protein</fullName>
    </submittedName>
</protein>
<name>A0AC60NWZ3_IXOPE</name>
<evidence type="ECO:0000313" key="1">
    <source>
        <dbReference type="EMBL" id="KAG0411671.1"/>
    </source>
</evidence>
<dbReference type="EMBL" id="JABSTQ010011414">
    <property type="protein sequence ID" value="KAG0411671.1"/>
    <property type="molecule type" value="Genomic_DNA"/>
</dbReference>
<evidence type="ECO:0000313" key="2">
    <source>
        <dbReference type="Proteomes" id="UP000805193"/>
    </source>
</evidence>
<sequence>MSTGYADRQPKHADRAEEDGPAVNCPQEAASSEQADETDEAHRKKQDLEPKSKLKSKPPPPKLNEIFGEPKRGVLKD</sequence>
<proteinExistence type="predicted"/>
<comment type="caution">
    <text evidence="1">The sequence shown here is derived from an EMBL/GenBank/DDBJ whole genome shotgun (WGS) entry which is preliminary data.</text>
</comment>
<accession>A0AC60NWZ3</accession>
<organism evidence="1 2">
    <name type="scientific">Ixodes persulcatus</name>
    <name type="common">Taiga tick</name>
    <dbReference type="NCBI Taxonomy" id="34615"/>
    <lineage>
        <taxon>Eukaryota</taxon>
        <taxon>Metazoa</taxon>
        <taxon>Ecdysozoa</taxon>
        <taxon>Arthropoda</taxon>
        <taxon>Chelicerata</taxon>
        <taxon>Arachnida</taxon>
        <taxon>Acari</taxon>
        <taxon>Parasitiformes</taxon>
        <taxon>Ixodida</taxon>
        <taxon>Ixodoidea</taxon>
        <taxon>Ixodidae</taxon>
        <taxon>Ixodinae</taxon>
        <taxon>Ixodes</taxon>
    </lineage>
</organism>
<dbReference type="Proteomes" id="UP000805193">
    <property type="component" value="Unassembled WGS sequence"/>
</dbReference>
<keyword evidence="2" id="KW-1185">Reference proteome</keyword>
<reference evidence="1 2" key="1">
    <citation type="journal article" date="2020" name="Cell">
        <title>Large-Scale Comparative Analyses of Tick Genomes Elucidate Their Genetic Diversity and Vector Capacities.</title>
        <authorList>
            <consortium name="Tick Genome and Microbiome Consortium (TIGMIC)"/>
            <person name="Jia N."/>
            <person name="Wang J."/>
            <person name="Shi W."/>
            <person name="Du L."/>
            <person name="Sun Y."/>
            <person name="Zhan W."/>
            <person name="Jiang J.F."/>
            <person name="Wang Q."/>
            <person name="Zhang B."/>
            <person name="Ji P."/>
            <person name="Bell-Sakyi L."/>
            <person name="Cui X.M."/>
            <person name="Yuan T.T."/>
            <person name="Jiang B.G."/>
            <person name="Yang W.F."/>
            <person name="Lam T.T."/>
            <person name="Chang Q.C."/>
            <person name="Ding S.J."/>
            <person name="Wang X.J."/>
            <person name="Zhu J.G."/>
            <person name="Ruan X.D."/>
            <person name="Zhao L."/>
            <person name="Wei J.T."/>
            <person name="Ye R.Z."/>
            <person name="Que T.C."/>
            <person name="Du C.H."/>
            <person name="Zhou Y.H."/>
            <person name="Cheng J.X."/>
            <person name="Dai P.F."/>
            <person name="Guo W.B."/>
            <person name="Han X.H."/>
            <person name="Huang E.J."/>
            <person name="Li L.F."/>
            <person name="Wei W."/>
            <person name="Gao Y.C."/>
            <person name="Liu J.Z."/>
            <person name="Shao H.Z."/>
            <person name="Wang X."/>
            <person name="Wang C.C."/>
            <person name="Yang T.C."/>
            <person name="Huo Q.B."/>
            <person name="Li W."/>
            <person name="Chen H.Y."/>
            <person name="Chen S.E."/>
            <person name="Zhou L.G."/>
            <person name="Ni X.B."/>
            <person name="Tian J.H."/>
            <person name="Sheng Y."/>
            <person name="Liu T."/>
            <person name="Pan Y.S."/>
            <person name="Xia L.Y."/>
            <person name="Li J."/>
            <person name="Zhao F."/>
            <person name="Cao W.C."/>
        </authorList>
    </citation>
    <scope>NUCLEOTIDE SEQUENCE [LARGE SCALE GENOMIC DNA]</scope>
    <source>
        <strain evidence="1">Iper-2018</strain>
    </source>
</reference>
<gene>
    <name evidence="1" type="ORF">HPB47_011192</name>
</gene>